<evidence type="ECO:0000256" key="1">
    <source>
        <dbReference type="SAM" id="Phobius"/>
    </source>
</evidence>
<keyword evidence="3" id="KW-1185">Reference proteome</keyword>
<dbReference type="Proteomes" id="UP000499080">
    <property type="component" value="Unassembled WGS sequence"/>
</dbReference>
<gene>
    <name evidence="2" type="ORF">AVEN_261538_1</name>
</gene>
<feature type="transmembrane region" description="Helical" evidence="1">
    <location>
        <begin position="18"/>
        <end position="38"/>
    </location>
</feature>
<accession>A0A4Y2G3W7</accession>
<dbReference type="EMBL" id="BGPR01176176">
    <property type="protein sequence ID" value="GBM47486.1"/>
    <property type="molecule type" value="Genomic_DNA"/>
</dbReference>
<keyword evidence="1" id="KW-0472">Membrane</keyword>
<name>A0A4Y2G3W7_ARAVE</name>
<reference evidence="2 3" key="1">
    <citation type="journal article" date="2019" name="Sci. Rep.">
        <title>Orb-weaving spider Araneus ventricosus genome elucidates the spidroin gene catalogue.</title>
        <authorList>
            <person name="Kono N."/>
            <person name="Nakamura H."/>
            <person name="Ohtoshi R."/>
            <person name="Moran D.A.P."/>
            <person name="Shinohara A."/>
            <person name="Yoshida Y."/>
            <person name="Fujiwara M."/>
            <person name="Mori M."/>
            <person name="Tomita M."/>
            <person name="Arakawa K."/>
        </authorList>
    </citation>
    <scope>NUCLEOTIDE SEQUENCE [LARGE SCALE GENOMIC DNA]</scope>
</reference>
<feature type="non-terminal residue" evidence="2">
    <location>
        <position position="66"/>
    </location>
</feature>
<dbReference type="AlphaFoldDB" id="A0A4Y2G3W7"/>
<organism evidence="2 3">
    <name type="scientific">Araneus ventricosus</name>
    <name type="common">Orbweaver spider</name>
    <name type="synonym">Epeira ventricosa</name>
    <dbReference type="NCBI Taxonomy" id="182803"/>
    <lineage>
        <taxon>Eukaryota</taxon>
        <taxon>Metazoa</taxon>
        <taxon>Ecdysozoa</taxon>
        <taxon>Arthropoda</taxon>
        <taxon>Chelicerata</taxon>
        <taxon>Arachnida</taxon>
        <taxon>Araneae</taxon>
        <taxon>Araneomorphae</taxon>
        <taxon>Entelegynae</taxon>
        <taxon>Araneoidea</taxon>
        <taxon>Araneidae</taxon>
        <taxon>Araneus</taxon>
    </lineage>
</organism>
<evidence type="ECO:0000313" key="3">
    <source>
        <dbReference type="Proteomes" id="UP000499080"/>
    </source>
</evidence>
<protein>
    <submittedName>
        <fullName evidence="2">Uncharacterized protein</fullName>
    </submittedName>
</protein>
<keyword evidence="1" id="KW-0812">Transmembrane</keyword>
<proteinExistence type="predicted"/>
<keyword evidence="1" id="KW-1133">Transmembrane helix</keyword>
<evidence type="ECO:0000313" key="2">
    <source>
        <dbReference type="EMBL" id="GBM47486.1"/>
    </source>
</evidence>
<comment type="caution">
    <text evidence="2">The sequence shown here is derived from an EMBL/GenBank/DDBJ whole genome shotgun (WGS) entry which is preliminary data.</text>
</comment>
<sequence>MIIGNTSLRAMDQSVPVYFAHGIFTSFVVTWIVSNYFMDSSFVYLEQSRTSIPPEKSSDCPRTSEV</sequence>